<dbReference type="SMART" id="SM00292">
    <property type="entry name" value="BRCT"/>
    <property type="match status" value="5"/>
</dbReference>
<sequence length="1152" mass="127786">MTRQIFSQVKFSISTSLPAQKQNELKELLKANGNERASDSVNIVTDTWVERSLLNGKLLDAKLFSADPQMLFSGVILCCADLETCDKEVVAAGVNALGGLFRDGYTRDCTHVLAVRPESDKYKTAMHYKGVTQVHVVLPHWFDDCFKLFVRLPEVNYAWPDPPLLRSDHLLSKSHLPPITKALVKTAVLEDEPEPARIAALNRSQQDIWGGKFVLLSSSLNLSDGRREAVEASVRRAGGVIVQHSGDEAIDVAQADVYIIQHRIGIPFVKAVRMYKTIGTLSWLFNVHKLGLISRPEDQLVHFPTNMGHIPGFETQKITATNYEGDARRYLKKLIEIMGGEFTPQMTSSNTIVIAAFLGGEKANKAREWDIPVVNHTWLEDCFTSWSIRSPAQEKYIRFPPGVNFGTLVGTRGIVPISEEELNEIEHIAGLQDRAKSSVSDVTAISEVASKMADNLSHTRRHPKSPEAVMHDLTLKSVAGDVNEKHDEERGLTGVEKTSLPPSPQKMNKLRSPVKSKKAGPSGIHKVSNNMELDEMGGKIETSTPNSRTGARKRLATEASLTVDDDDDNGKENKVTNRDDHIRVRGKAKPASQNEENGEADISRGRSINTVKPKILTRSKSRTSMAEEKKKRSRSSRRSVSRITGSERKKSSPSRPKNTISHLDLVNNQLLSSDEELTPVQPILDGKPIPPDSVTVHLGNGSDSDSGPSNRTKLKGEPSQTTASRHELTSTPRRRLNSRSSVPGPNLSQKVVVEIPSPRKSLSRVNSTSAGGVEIGPSLSRKKQTPVLKNNYSCASPLSSPRTSAQDQSKENQMVEYDTTHSHPRPEPFIDLAATQRTPSRRQAASKAATKLHESASDMNQYEKERRSGVIRGPWEEKNARGKAKQENELDKKKRRISAINETNAEPENRGKKRRKSETNRGGENGKSNILSDDEIEGSQASRSADSTDISMMTTQVTLSDAVLKGLRQLGVNITTKPTECNLLVTNSIGRTEKFLCAMATARHIVTEKWAHDSVKAKRLMPPEEYLLTDQEREKKYNFKLADALNRSRSSGQKLLSGHTFYITKSLQKSNKLSTYKNVIISAGGKVVTQNPTTRILRGHTERHVLSIEEDNAITDALKKEGFHIYVPEFILMGVLTQRMDYDSTPHRLDNN</sequence>
<feature type="compositionally biased region" description="Basic and acidic residues" evidence="1">
    <location>
        <begin position="570"/>
        <end position="583"/>
    </location>
</feature>
<feature type="domain" description="BRCT" evidence="2">
    <location>
        <begin position="967"/>
        <end position="1028"/>
    </location>
</feature>
<feature type="compositionally biased region" description="Basic and acidic residues" evidence="1">
    <location>
        <begin position="482"/>
        <end position="491"/>
    </location>
</feature>
<dbReference type="InterPro" id="IPR036420">
    <property type="entry name" value="BRCT_dom_sf"/>
</dbReference>
<dbReference type="GO" id="GO:1990683">
    <property type="term" value="P:DNA double-strand break attachment to nuclear envelope"/>
    <property type="evidence" value="ECO:0007669"/>
    <property type="project" value="TreeGrafter"/>
</dbReference>
<feature type="compositionally biased region" description="Basic residues" evidence="1">
    <location>
        <begin position="508"/>
        <end position="518"/>
    </location>
</feature>
<gene>
    <name evidence="3" type="ORF">PNOK_0155100</name>
</gene>
<dbReference type="FunCoup" id="A0A286UQ07">
    <property type="interactions" value="294"/>
</dbReference>
<feature type="domain" description="BRCT" evidence="2">
    <location>
        <begin position="67"/>
        <end position="159"/>
    </location>
</feature>
<dbReference type="GO" id="GO:0006302">
    <property type="term" value="P:double-strand break repair"/>
    <property type="evidence" value="ECO:0007669"/>
    <property type="project" value="TreeGrafter"/>
</dbReference>
<evidence type="ECO:0000256" key="1">
    <source>
        <dbReference type="SAM" id="MobiDB-lite"/>
    </source>
</evidence>
<feature type="region of interest" description="Disordered" evidence="1">
    <location>
        <begin position="680"/>
        <end position="949"/>
    </location>
</feature>
<dbReference type="InterPro" id="IPR001357">
    <property type="entry name" value="BRCT_dom"/>
</dbReference>
<dbReference type="Proteomes" id="UP000217199">
    <property type="component" value="Unassembled WGS sequence"/>
</dbReference>
<dbReference type="AlphaFoldDB" id="A0A286UQ07"/>
<feature type="compositionally biased region" description="Polar residues" evidence="1">
    <location>
        <begin position="738"/>
        <end position="749"/>
    </location>
</feature>
<dbReference type="STRING" id="2282107.A0A286UQ07"/>
<dbReference type="OrthoDB" id="342264at2759"/>
<proteinExistence type="predicted"/>
<dbReference type="Pfam" id="PF12738">
    <property type="entry name" value="PTCB-BRCT"/>
    <property type="match status" value="1"/>
</dbReference>
<feature type="compositionally biased region" description="Low complexity" evidence="1">
    <location>
        <begin position="699"/>
        <end position="710"/>
    </location>
</feature>
<feature type="compositionally biased region" description="Polar residues" evidence="1">
    <location>
        <begin position="939"/>
        <end position="949"/>
    </location>
</feature>
<accession>A0A286UQ07</accession>
<evidence type="ECO:0000259" key="2">
    <source>
        <dbReference type="PROSITE" id="PS50172"/>
    </source>
</evidence>
<dbReference type="PROSITE" id="PS50172">
    <property type="entry name" value="BRCT"/>
    <property type="match status" value="5"/>
</dbReference>
<dbReference type="Pfam" id="PF00533">
    <property type="entry name" value="BRCT"/>
    <property type="match status" value="1"/>
</dbReference>
<name>A0A286UQ07_9AGAM</name>
<feature type="domain" description="BRCT" evidence="2">
    <location>
        <begin position="318"/>
        <end position="383"/>
    </location>
</feature>
<dbReference type="PANTHER" id="PTHR47667:SF1">
    <property type="entry name" value="REGULATOR OF TY1 TRANSPOSITION PROTEIN 107"/>
    <property type="match status" value="1"/>
</dbReference>
<feature type="domain" description="BRCT" evidence="2">
    <location>
        <begin position="1051"/>
        <end position="1140"/>
    </location>
</feature>
<feature type="compositionally biased region" description="Basic and acidic residues" evidence="1">
    <location>
        <begin position="851"/>
        <end position="892"/>
    </location>
</feature>
<keyword evidence="4" id="KW-1185">Reference proteome</keyword>
<feature type="compositionally biased region" description="Basic residues" evidence="1">
    <location>
        <begin position="631"/>
        <end position="640"/>
    </location>
</feature>
<dbReference type="InterPro" id="IPR053036">
    <property type="entry name" value="CellCycle_DNARepair_Reg"/>
</dbReference>
<dbReference type="PANTHER" id="PTHR47667">
    <property type="entry name" value="REGULATOR OF TY1 TRANSPOSITION PROTEIN 107"/>
    <property type="match status" value="1"/>
</dbReference>
<dbReference type="Pfam" id="PF16589">
    <property type="entry name" value="BRCT_2"/>
    <property type="match status" value="1"/>
</dbReference>
<feature type="compositionally biased region" description="Polar residues" evidence="1">
    <location>
        <begin position="787"/>
        <end position="807"/>
    </location>
</feature>
<feature type="domain" description="BRCT" evidence="2">
    <location>
        <begin position="1"/>
        <end position="66"/>
    </location>
</feature>
<evidence type="ECO:0000313" key="3">
    <source>
        <dbReference type="EMBL" id="PAV21594.1"/>
    </source>
</evidence>
<dbReference type="GO" id="GO:0035361">
    <property type="term" value="C:Cul8-RING ubiquitin ligase complex"/>
    <property type="evidence" value="ECO:0007669"/>
    <property type="project" value="TreeGrafter"/>
</dbReference>
<organism evidence="3 4">
    <name type="scientific">Pyrrhoderma noxium</name>
    <dbReference type="NCBI Taxonomy" id="2282107"/>
    <lineage>
        <taxon>Eukaryota</taxon>
        <taxon>Fungi</taxon>
        <taxon>Dikarya</taxon>
        <taxon>Basidiomycota</taxon>
        <taxon>Agaricomycotina</taxon>
        <taxon>Agaricomycetes</taxon>
        <taxon>Hymenochaetales</taxon>
        <taxon>Hymenochaetaceae</taxon>
        <taxon>Pyrrhoderma</taxon>
    </lineage>
</organism>
<feature type="compositionally biased region" description="Basic and acidic residues" evidence="1">
    <location>
        <begin position="818"/>
        <end position="828"/>
    </location>
</feature>
<dbReference type="Pfam" id="PF16770">
    <property type="entry name" value="RTT107_BRCT_5"/>
    <property type="match status" value="1"/>
</dbReference>
<evidence type="ECO:0000313" key="4">
    <source>
        <dbReference type="Proteomes" id="UP000217199"/>
    </source>
</evidence>
<dbReference type="CDD" id="cd18436">
    <property type="entry name" value="BRCT_BRC1_like_rpt2"/>
    <property type="match status" value="1"/>
</dbReference>
<dbReference type="EMBL" id="NBII01000002">
    <property type="protein sequence ID" value="PAV21594.1"/>
    <property type="molecule type" value="Genomic_DNA"/>
</dbReference>
<dbReference type="CDD" id="cd17743">
    <property type="entry name" value="BRCT_BRC1_like_rpt5"/>
    <property type="match status" value="1"/>
</dbReference>
<protein>
    <submittedName>
        <fullName evidence="3">Brct domain containing</fullName>
    </submittedName>
</protein>
<dbReference type="Gene3D" id="3.40.50.10190">
    <property type="entry name" value="BRCT domain"/>
    <property type="match status" value="4"/>
</dbReference>
<dbReference type="SUPFAM" id="SSF52113">
    <property type="entry name" value="BRCT domain"/>
    <property type="match status" value="3"/>
</dbReference>
<dbReference type="CDD" id="cd18432">
    <property type="entry name" value="BRCT_PAXIP1_rpt6_like"/>
    <property type="match status" value="1"/>
</dbReference>
<comment type="caution">
    <text evidence="3">The sequence shown here is derived from an EMBL/GenBank/DDBJ whole genome shotgun (WGS) entry which is preliminary data.</text>
</comment>
<feature type="region of interest" description="Disordered" evidence="1">
    <location>
        <begin position="482"/>
        <end position="661"/>
    </location>
</feature>
<reference evidence="3 4" key="1">
    <citation type="journal article" date="2017" name="Mol. Ecol.">
        <title>Comparative and population genomic landscape of Phellinus noxius: A hypervariable fungus causing root rot in trees.</title>
        <authorList>
            <person name="Chung C.L."/>
            <person name="Lee T.J."/>
            <person name="Akiba M."/>
            <person name="Lee H.H."/>
            <person name="Kuo T.H."/>
            <person name="Liu D."/>
            <person name="Ke H.M."/>
            <person name="Yokoi T."/>
            <person name="Roa M.B."/>
            <person name="Lu M.J."/>
            <person name="Chang Y.Y."/>
            <person name="Ann P.J."/>
            <person name="Tsai J.N."/>
            <person name="Chen C.Y."/>
            <person name="Tzean S.S."/>
            <person name="Ota Y."/>
            <person name="Hattori T."/>
            <person name="Sahashi N."/>
            <person name="Liou R.F."/>
            <person name="Kikuchi T."/>
            <person name="Tsai I.J."/>
        </authorList>
    </citation>
    <scope>NUCLEOTIDE SEQUENCE [LARGE SCALE GENOMIC DNA]</scope>
    <source>
        <strain evidence="3 4">FFPRI411160</strain>
    </source>
</reference>
<dbReference type="GO" id="GO:0005634">
    <property type="term" value="C:nucleus"/>
    <property type="evidence" value="ECO:0007669"/>
    <property type="project" value="TreeGrafter"/>
</dbReference>
<dbReference type="InParanoid" id="A0A286UQ07"/>
<feature type="compositionally biased region" description="Polar residues" evidence="1">
    <location>
        <begin position="920"/>
        <end position="931"/>
    </location>
</feature>